<gene>
    <name evidence="1" type="ORF">JZ751_019276</name>
</gene>
<protein>
    <submittedName>
        <fullName evidence="1">Uncharacterized protein</fullName>
    </submittedName>
</protein>
<proteinExistence type="predicted"/>
<comment type="caution">
    <text evidence="1">The sequence shown here is derived from an EMBL/GenBank/DDBJ whole genome shotgun (WGS) entry which is preliminary data.</text>
</comment>
<reference evidence="1" key="1">
    <citation type="thesis" date="2021" institute="BYU ScholarsArchive" country="Provo, UT, USA">
        <title>Applications of and Algorithms for Genome Assembly and Genomic Analyses with an Emphasis on Marine Teleosts.</title>
        <authorList>
            <person name="Pickett B.D."/>
        </authorList>
    </citation>
    <scope>NUCLEOTIDE SEQUENCE</scope>
    <source>
        <strain evidence="1">HI-2016</strain>
    </source>
</reference>
<dbReference type="Proteomes" id="UP000824540">
    <property type="component" value="Unassembled WGS sequence"/>
</dbReference>
<name>A0A8T2NPB5_9TELE</name>
<evidence type="ECO:0000313" key="2">
    <source>
        <dbReference type="Proteomes" id="UP000824540"/>
    </source>
</evidence>
<keyword evidence="2" id="KW-1185">Reference proteome</keyword>
<dbReference type="EMBL" id="JAFBMS010000035">
    <property type="protein sequence ID" value="KAG9341466.1"/>
    <property type="molecule type" value="Genomic_DNA"/>
</dbReference>
<accession>A0A8T2NPB5</accession>
<organism evidence="1 2">
    <name type="scientific">Albula glossodonta</name>
    <name type="common">roundjaw bonefish</name>
    <dbReference type="NCBI Taxonomy" id="121402"/>
    <lineage>
        <taxon>Eukaryota</taxon>
        <taxon>Metazoa</taxon>
        <taxon>Chordata</taxon>
        <taxon>Craniata</taxon>
        <taxon>Vertebrata</taxon>
        <taxon>Euteleostomi</taxon>
        <taxon>Actinopterygii</taxon>
        <taxon>Neopterygii</taxon>
        <taxon>Teleostei</taxon>
        <taxon>Albuliformes</taxon>
        <taxon>Albulidae</taxon>
        <taxon>Albula</taxon>
    </lineage>
</organism>
<evidence type="ECO:0000313" key="1">
    <source>
        <dbReference type="EMBL" id="KAG9341466.1"/>
    </source>
</evidence>
<sequence length="106" mass="11478">MCRAASCEYAMRDWLNSCVGVHIPSLSTMGGKSETSGKAFDWLVASISESAYGRTRELMPLGLAKEEDFQLSRRNPPSGAFPGQTDGRLKSQNRLTAAMLTCSGKT</sequence>
<dbReference type="AlphaFoldDB" id="A0A8T2NPB5"/>